<name>A0A918CNC2_9DEIO</name>
<feature type="domain" description="THIF-type NAD/FAD binding fold" evidence="1">
    <location>
        <begin position="211"/>
        <end position="462"/>
    </location>
</feature>
<proteinExistence type="predicted"/>
<dbReference type="GO" id="GO:0008641">
    <property type="term" value="F:ubiquitin-like modifier activating enzyme activity"/>
    <property type="evidence" value="ECO:0007669"/>
    <property type="project" value="InterPro"/>
</dbReference>
<reference evidence="2" key="2">
    <citation type="submission" date="2020-09" db="EMBL/GenBank/DDBJ databases">
        <authorList>
            <person name="Sun Q."/>
            <person name="Ohkuma M."/>
        </authorList>
    </citation>
    <scope>NUCLEOTIDE SEQUENCE</scope>
    <source>
        <strain evidence="2">JCM 31311</strain>
    </source>
</reference>
<evidence type="ECO:0000259" key="1">
    <source>
        <dbReference type="Pfam" id="PF00899"/>
    </source>
</evidence>
<evidence type="ECO:0000313" key="2">
    <source>
        <dbReference type="EMBL" id="GGR30322.1"/>
    </source>
</evidence>
<dbReference type="Pfam" id="PF00899">
    <property type="entry name" value="ThiF"/>
    <property type="match status" value="1"/>
</dbReference>
<comment type="caution">
    <text evidence="2">The sequence shown here is derived from an EMBL/GenBank/DDBJ whole genome shotgun (WGS) entry which is preliminary data.</text>
</comment>
<dbReference type="AlphaFoldDB" id="A0A918CNC2"/>
<dbReference type="Gene3D" id="3.40.50.720">
    <property type="entry name" value="NAD(P)-binding Rossmann-like Domain"/>
    <property type="match status" value="1"/>
</dbReference>
<reference evidence="2" key="1">
    <citation type="journal article" date="2014" name="Int. J. Syst. Evol. Microbiol.">
        <title>Complete genome sequence of Corynebacterium casei LMG S-19264T (=DSM 44701T), isolated from a smear-ripened cheese.</title>
        <authorList>
            <consortium name="US DOE Joint Genome Institute (JGI-PGF)"/>
            <person name="Walter F."/>
            <person name="Albersmeier A."/>
            <person name="Kalinowski J."/>
            <person name="Ruckert C."/>
        </authorList>
    </citation>
    <scope>NUCLEOTIDE SEQUENCE</scope>
    <source>
        <strain evidence="2">JCM 31311</strain>
    </source>
</reference>
<dbReference type="Proteomes" id="UP000603865">
    <property type="component" value="Unassembled WGS sequence"/>
</dbReference>
<accession>A0A918CNC2</accession>
<dbReference type="InterPro" id="IPR035985">
    <property type="entry name" value="Ubiquitin-activating_enz"/>
</dbReference>
<dbReference type="InterPro" id="IPR000594">
    <property type="entry name" value="ThiF_NAD_FAD-bd"/>
</dbReference>
<dbReference type="RefSeq" id="WP_189092899.1">
    <property type="nucleotide sequence ID" value="NZ_BMQL01000049.1"/>
</dbReference>
<organism evidence="2 3">
    <name type="scientific">Deinococcus ruber</name>
    <dbReference type="NCBI Taxonomy" id="1848197"/>
    <lineage>
        <taxon>Bacteria</taxon>
        <taxon>Thermotogati</taxon>
        <taxon>Deinococcota</taxon>
        <taxon>Deinococci</taxon>
        <taxon>Deinococcales</taxon>
        <taxon>Deinococcaceae</taxon>
        <taxon>Deinococcus</taxon>
    </lineage>
</organism>
<sequence>MTRNDLGDRQRDDLKGRLNHDRTPARVILTASRDVAATRTGQNLLWMLTNLLVRQQDEIASIEVRLPAGIPVHPGISPLIPPEGDFTELLGIGMCRINPQLGTINSGLTTVAIRVGPGALPEANYGLYASAAGWSGYTGTHEAAWLPTDENPIGAYVAAALTAGEAFKFLRSVHPEYGEMTDATWFDAHGMAVVDGPRLGPQLPEAIPGVTATLAGVGAVGSAFLHLLYALPQLTTTLTAIDGDQKGIELSNLNRYVLFCQDDLGQPKASRVQKMFEGSGVTITSRDLLWQDWIATHPTELMDLVLSCVDNNMARHAIQDALPRYILSASTFELRVQLVAFKREEDEACLRCYNPLPKVKSDDEVIAGLQAQSSEARAEAALEHQVVPEQLETYLRDPQKHCGLITGDILRKFAGQSGEEWSVGFVSAFAGVLLAAEYLKRSLGECAERLEGLGNMIRFQFWIPGAAVNEVTHWPQDPKCLCSSAFYRAAIRKV</sequence>
<dbReference type="EMBL" id="BMQL01000049">
    <property type="protein sequence ID" value="GGR30322.1"/>
    <property type="molecule type" value="Genomic_DNA"/>
</dbReference>
<protein>
    <recommendedName>
        <fullName evidence="1">THIF-type NAD/FAD binding fold domain-containing protein</fullName>
    </recommendedName>
</protein>
<gene>
    <name evidence="2" type="ORF">GCM10008957_46400</name>
</gene>
<keyword evidence="3" id="KW-1185">Reference proteome</keyword>
<evidence type="ECO:0000313" key="3">
    <source>
        <dbReference type="Proteomes" id="UP000603865"/>
    </source>
</evidence>
<dbReference type="SUPFAM" id="SSF69572">
    <property type="entry name" value="Activating enzymes of the ubiquitin-like proteins"/>
    <property type="match status" value="1"/>
</dbReference>